<evidence type="ECO:0000256" key="7">
    <source>
        <dbReference type="ARBA" id="ARBA00022989"/>
    </source>
</evidence>
<dbReference type="RefSeq" id="WP_209900679.1">
    <property type="nucleotide sequence ID" value="NZ_BAAAJW010000002.1"/>
</dbReference>
<dbReference type="SUPFAM" id="SSF161098">
    <property type="entry name" value="MetI-like"/>
    <property type="match status" value="1"/>
</dbReference>
<keyword evidence="12" id="KW-1185">Reference proteome</keyword>
<evidence type="ECO:0000313" key="11">
    <source>
        <dbReference type="EMBL" id="MBP2381488.1"/>
    </source>
</evidence>
<feature type="transmembrane region" description="Helical" evidence="9">
    <location>
        <begin position="251"/>
        <end position="272"/>
    </location>
</feature>
<dbReference type="CDD" id="cd06261">
    <property type="entry name" value="TM_PBP2"/>
    <property type="match status" value="1"/>
</dbReference>
<keyword evidence="3 9" id="KW-0813">Transport</keyword>
<reference evidence="11 12" key="1">
    <citation type="submission" date="2021-03" db="EMBL/GenBank/DDBJ databases">
        <title>Sequencing the genomes of 1000 actinobacteria strains.</title>
        <authorList>
            <person name="Klenk H.-P."/>
        </authorList>
    </citation>
    <scope>NUCLEOTIDE SEQUENCE [LARGE SCALE GENOMIC DNA]</scope>
    <source>
        <strain evidence="11 12">DSM 14566</strain>
    </source>
</reference>
<feature type="transmembrane region" description="Helical" evidence="9">
    <location>
        <begin position="150"/>
        <end position="168"/>
    </location>
</feature>
<evidence type="ECO:0000256" key="6">
    <source>
        <dbReference type="ARBA" id="ARBA00022692"/>
    </source>
</evidence>
<evidence type="ECO:0000256" key="4">
    <source>
        <dbReference type="ARBA" id="ARBA00022475"/>
    </source>
</evidence>
<comment type="subcellular location">
    <subcellularLocation>
        <location evidence="1 9">Cell membrane</location>
        <topology evidence="1 9">Multi-pass membrane protein</topology>
    </subcellularLocation>
</comment>
<evidence type="ECO:0000256" key="3">
    <source>
        <dbReference type="ARBA" id="ARBA00022448"/>
    </source>
</evidence>
<evidence type="ECO:0000256" key="8">
    <source>
        <dbReference type="ARBA" id="ARBA00023136"/>
    </source>
</evidence>
<name>A0ABS4WZT3_9MICO</name>
<dbReference type="PROSITE" id="PS50928">
    <property type="entry name" value="ABC_TM1"/>
    <property type="match status" value="1"/>
</dbReference>
<accession>A0ABS4WZT3</accession>
<dbReference type="PANTHER" id="PTHR32243:SF50">
    <property type="entry name" value="MALTOSE_MALTODEXTRIN TRANSPORT SYSTEM PERMEASE PROTEIN MALG"/>
    <property type="match status" value="1"/>
</dbReference>
<comment type="similarity">
    <text evidence="2">Belongs to the binding-protein-dependent transport system permease family. MalFG subfamily.</text>
</comment>
<dbReference type="InterPro" id="IPR000515">
    <property type="entry name" value="MetI-like"/>
</dbReference>
<dbReference type="Gene3D" id="1.10.3720.10">
    <property type="entry name" value="MetI-like"/>
    <property type="match status" value="1"/>
</dbReference>
<comment type="caution">
    <text evidence="11">The sequence shown here is derived from an EMBL/GenBank/DDBJ whole genome shotgun (WGS) entry which is preliminary data.</text>
</comment>
<dbReference type="Pfam" id="PF00528">
    <property type="entry name" value="BPD_transp_1"/>
    <property type="match status" value="1"/>
</dbReference>
<feature type="transmembrane region" description="Helical" evidence="9">
    <location>
        <begin position="194"/>
        <end position="218"/>
    </location>
</feature>
<feature type="transmembrane region" description="Helical" evidence="9">
    <location>
        <begin position="116"/>
        <end position="138"/>
    </location>
</feature>
<evidence type="ECO:0000256" key="1">
    <source>
        <dbReference type="ARBA" id="ARBA00004651"/>
    </source>
</evidence>
<evidence type="ECO:0000256" key="9">
    <source>
        <dbReference type="RuleBase" id="RU363032"/>
    </source>
</evidence>
<sequence>MTVESTDIRIGGRRQVVRVVLLVCIAAIALVNVSPVLWGVATSVRPPEEIFTFPPSLFGSGVTTEHYAQVFSGTFARNLLNSLLYSTVATLTAVIIGAVAAYAFDRFRFPMRRPLFGVIVACIPLSMGAAVLVIPNYLYFATLGLLDTPVILPLLYLGYNLPMAVWILKGAMEGIPVELDEAAKIDGASRLRTFASVILPLCKPSMAAASLFVFIGSWNEFVAGSVMVNSSEYRPVQVAVYQFISAFGRQWGPLTASAMLALLPVLLLVVFFGRHLVAGMMRGAVKG</sequence>
<dbReference type="InterPro" id="IPR050901">
    <property type="entry name" value="BP-dep_ABC_trans_perm"/>
</dbReference>
<keyword evidence="7 9" id="KW-1133">Transmembrane helix</keyword>
<keyword evidence="4" id="KW-1003">Cell membrane</keyword>
<gene>
    <name evidence="11" type="ORF">JOF43_001445</name>
</gene>
<evidence type="ECO:0000313" key="12">
    <source>
        <dbReference type="Proteomes" id="UP001519290"/>
    </source>
</evidence>
<evidence type="ECO:0000259" key="10">
    <source>
        <dbReference type="PROSITE" id="PS50928"/>
    </source>
</evidence>
<dbReference type="PANTHER" id="PTHR32243">
    <property type="entry name" value="MALTOSE TRANSPORT SYSTEM PERMEASE-RELATED"/>
    <property type="match status" value="1"/>
</dbReference>
<dbReference type="EMBL" id="JAGIOD010000001">
    <property type="protein sequence ID" value="MBP2381488.1"/>
    <property type="molecule type" value="Genomic_DNA"/>
</dbReference>
<keyword evidence="8 9" id="KW-0472">Membrane</keyword>
<feature type="domain" description="ABC transmembrane type-1" evidence="10">
    <location>
        <begin position="79"/>
        <end position="272"/>
    </location>
</feature>
<evidence type="ECO:0000256" key="5">
    <source>
        <dbReference type="ARBA" id="ARBA00022597"/>
    </source>
</evidence>
<feature type="transmembrane region" description="Helical" evidence="9">
    <location>
        <begin position="83"/>
        <end position="104"/>
    </location>
</feature>
<keyword evidence="5 11" id="KW-0762">Sugar transport</keyword>
<evidence type="ECO:0000256" key="2">
    <source>
        <dbReference type="ARBA" id="ARBA00009047"/>
    </source>
</evidence>
<dbReference type="InterPro" id="IPR035906">
    <property type="entry name" value="MetI-like_sf"/>
</dbReference>
<organism evidence="11 12">
    <name type="scientific">Brachybacterium sacelli</name>
    <dbReference type="NCBI Taxonomy" id="173364"/>
    <lineage>
        <taxon>Bacteria</taxon>
        <taxon>Bacillati</taxon>
        <taxon>Actinomycetota</taxon>
        <taxon>Actinomycetes</taxon>
        <taxon>Micrococcales</taxon>
        <taxon>Dermabacteraceae</taxon>
        <taxon>Brachybacterium</taxon>
    </lineage>
</organism>
<dbReference type="Proteomes" id="UP001519290">
    <property type="component" value="Unassembled WGS sequence"/>
</dbReference>
<feature type="transmembrane region" description="Helical" evidence="9">
    <location>
        <begin position="19"/>
        <end position="41"/>
    </location>
</feature>
<proteinExistence type="inferred from homology"/>
<keyword evidence="6 9" id="KW-0812">Transmembrane</keyword>
<protein>
    <submittedName>
        <fullName evidence="11">Multiple sugar transport system permease protein</fullName>
    </submittedName>
</protein>